<feature type="domain" description="TM2" evidence="7">
    <location>
        <begin position="216"/>
        <end position="260"/>
    </location>
</feature>
<accession>A0A8H9GNW8</accession>
<evidence type="ECO:0000256" key="1">
    <source>
        <dbReference type="ARBA" id="ARBA00004141"/>
    </source>
</evidence>
<evidence type="ECO:0000256" key="3">
    <source>
        <dbReference type="ARBA" id="ARBA00022989"/>
    </source>
</evidence>
<feature type="compositionally biased region" description="Pro residues" evidence="5">
    <location>
        <begin position="128"/>
        <end position="155"/>
    </location>
</feature>
<feature type="compositionally biased region" description="Pro residues" evidence="5">
    <location>
        <begin position="71"/>
        <end position="82"/>
    </location>
</feature>
<keyword evidence="9" id="KW-1185">Reference proteome</keyword>
<keyword evidence="3 6" id="KW-1133">Transmembrane helix</keyword>
<comment type="subcellular location">
    <subcellularLocation>
        <location evidence="1">Membrane</location>
        <topology evidence="1">Multi-pass membrane protein</topology>
    </subcellularLocation>
</comment>
<feature type="compositionally biased region" description="Low complexity" evidence="5">
    <location>
        <begin position="46"/>
        <end position="58"/>
    </location>
</feature>
<sequence>MTNPDDKQPAASSNAPSWVDEVLGGASASPAAPSPKPAGSDDLRIPDAAGSAPRPAAPSWVDEVAGAAPATPAPRPAEPTPAPSWVDAAAGTSGTTSSVPGSAPVSPAPAPSWVDQAAGTSSAAHTPQPQPQQVPPAHHVPPAPVAPTVVPPPRPPADDDWVARATGGAKNPSIPQGPAPMPHAPSQSGNFDDLERQARQAINQFTQGVQSGDVAQKKLIAGLLAIFLGGLGVHKFYLGNTQAGVIMLAATIGGWILGIIGSLIIVGAVFFFVPLLVGLLGFIEGVIYLTKNDADFQRDYIVGKKAWL</sequence>
<reference evidence="9" key="1">
    <citation type="journal article" date="2019" name="Int. J. Syst. Evol. Microbiol.">
        <title>The Global Catalogue of Microorganisms (GCM) 10K type strain sequencing project: providing services to taxonomists for standard genome sequencing and annotation.</title>
        <authorList>
            <consortium name="The Broad Institute Genomics Platform"/>
            <consortium name="The Broad Institute Genome Sequencing Center for Infectious Disease"/>
            <person name="Wu L."/>
            <person name="Ma J."/>
        </authorList>
    </citation>
    <scope>NUCLEOTIDE SEQUENCE [LARGE SCALE GENOMIC DNA]</scope>
    <source>
        <strain evidence="9">JCM 31047</strain>
    </source>
</reference>
<evidence type="ECO:0000256" key="5">
    <source>
        <dbReference type="SAM" id="MobiDB-lite"/>
    </source>
</evidence>
<evidence type="ECO:0000313" key="9">
    <source>
        <dbReference type="Proteomes" id="UP000600547"/>
    </source>
</evidence>
<evidence type="ECO:0000256" key="4">
    <source>
        <dbReference type="ARBA" id="ARBA00023136"/>
    </source>
</evidence>
<feature type="transmembrane region" description="Helical" evidence="6">
    <location>
        <begin position="245"/>
        <end position="265"/>
    </location>
</feature>
<evidence type="ECO:0000256" key="6">
    <source>
        <dbReference type="SAM" id="Phobius"/>
    </source>
</evidence>
<feature type="transmembrane region" description="Helical" evidence="6">
    <location>
        <begin position="271"/>
        <end position="290"/>
    </location>
</feature>
<keyword evidence="4 6" id="KW-0472">Membrane</keyword>
<evidence type="ECO:0000259" key="7">
    <source>
        <dbReference type="Pfam" id="PF05154"/>
    </source>
</evidence>
<feature type="transmembrane region" description="Helical" evidence="6">
    <location>
        <begin position="219"/>
        <end position="238"/>
    </location>
</feature>
<dbReference type="AlphaFoldDB" id="A0A8H9GNW8"/>
<dbReference type="GO" id="GO:0016020">
    <property type="term" value="C:membrane"/>
    <property type="evidence" value="ECO:0007669"/>
    <property type="project" value="UniProtKB-SubCell"/>
</dbReference>
<organism evidence="8 9">
    <name type="scientific">Deinococcus arenae</name>
    <dbReference type="NCBI Taxonomy" id="1452751"/>
    <lineage>
        <taxon>Bacteria</taxon>
        <taxon>Thermotogati</taxon>
        <taxon>Deinococcota</taxon>
        <taxon>Deinococci</taxon>
        <taxon>Deinococcales</taxon>
        <taxon>Deinococcaceae</taxon>
        <taxon>Deinococcus</taxon>
    </lineage>
</organism>
<feature type="compositionally biased region" description="Low complexity" evidence="5">
    <location>
        <begin position="88"/>
        <end position="105"/>
    </location>
</feature>
<protein>
    <recommendedName>
        <fullName evidence="7">TM2 domain-containing protein</fullName>
    </recommendedName>
</protein>
<dbReference type="InterPro" id="IPR007829">
    <property type="entry name" value="TM2"/>
</dbReference>
<evidence type="ECO:0000313" key="8">
    <source>
        <dbReference type="EMBL" id="GGM42033.1"/>
    </source>
</evidence>
<dbReference type="Proteomes" id="UP000600547">
    <property type="component" value="Unassembled WGS sequence"/>
</dbReference>
<gene>
    <name evidence="8" type="ORF">GCM10008956_18010</name>
</gene>
<comment type="caution">
    <text evidence="8">The sequence shown here is derived from an EMBL/GenBank/DDBJ whole genome shotgun (WGS) entry which is preliminary data.</text>
</comment>
<evidence type="ECO:0000256" key="2">
    <source>
        <dbReference type="ARBA" id="ARBA00022692"/>
    </source>
</evidence>
<dbReference type="RefSeq" id="WP_204354169.1">
    <property type="nucleotide sequence ID" value="NZ_BMQG01000005.1"/>
</dbReference>
<proteinExistence type="predicted"/>
<dbReference type="Pfam" id="PF05154">
    <property type="entry name" value="TM2"/>
    <property type="match status" value="1"/>
</dbReference>
<dbReference type="EMBL" id="BMQG01000005">
    <property type="protein sequence ID" value="GGM42033.1"/>
    <property type="molecule type" value="Genomic_DNA"/>
</dbReference>
<feature type="region of interest" description="Disordered" evidence="5">
    <location>
        <begin position="1"/>
        <end position="191"/>
    </location>
</feature>
<keyword evidence="2 6" id="KW-0812">Transmembrane</keyword>
<name>A0A8H9GNW8_9DEIO</name>